<accession>A0A4R1BY58</accession>
<protein>
    <submittedName>
        <fullName evidence="2">Uncharacterized protein</fullName>
    </submittedName>
</protein>
<gene>
    <name evidence="2" type="ORF">EPD65_11650</name>
    <name evidence="1" type="ORF">EPD65_16095</name>
</gene>
<dbReference type="EMBL" id="SJZJ01000055">
    <property type="protein sequence ID" value="TCJ20830.1"/>
    <property type="molecule type" value="Genomic_DNA"/>
</dbReference>
<evidence type="ECO:0000313" key="1">
    <source>
        <dbReference type="EMBL" id="TCJ20830.1"/>
    </source>
</evidence>
<comment type="caution">
    <text evidence="2">The sequence shown here is derived from an EMBL/GenBank/DDBJ whole genome shotgun (WGS) entry which is preliminary data.</text>
</comment>
<proteinExistence type="predicted"/>
<evidence type="ECO:0000313" key="2">
    <source>
        <dbReference type="EMBL" id="TCJ23009.1"/>
    </source>
</evidence>
<dbReference type="AlphaFoldDB" id="A0A4R1BY58"/>
<dbReference type="EMBL" id="SJZJ01000019">
    <property type="protein sequence ID" value="TCJ23009.1"/>
    <property type="molecule type" value="Genomic_DNA"/>
</dbReference>
<dbReference type="RefSeq" id="WP_131584309.1">
    <property type="nucleotide sequence ID" value="NZ_SJZJ01000019.1"/>
</dbReference>
<organism evidence="2 3">
    <name type="scientific">Nocardioides jejuensis</name>
    <dbReference type="NCBI Taxonomy" id="2502782"/>
    <lineage>
        <taxon>Bacteria</taxon>
        <taxon>Bacillati</taxon>
        <taxon>Actinomycetota</taxon>
        <taxon>Actinomycetes</taxon>
        <taxon>Propionibacteriales</taxon>
        <taxon>Nocardioidaceae</taxon>
        <taxon>Nocardioides</taxon>
    </lineage>
</organism>
<sequence length="197" mass="21833">MNAYTATAEREGNWWVLDVDGVGVTQCARLTEARAQIRGLIEAVEDRDVPEDTHIDVRLIGPVDAALDEARQAASVAETFRDLAAAKMRHVAWRLVNELGLKQAEAAVVLDVSKQRMTQLLADYTKIESPLNSMIDTPVHEAIQVMYVTGGEKRDLLFKQQVTGHLFRTVYYAESDSLTVDALDAIAFSPDEHAHTV</sequence>
<dbReference type="Proteomes" id="UP000295453">
    <property type="component" value="Unassembled WGS sequence"/>
</dbReference>
<dbReference type="OrthoDB" id="3731619at2"/>
<evidence type="ECO:0000313" key="3">
    <source>
        <dbReference type="Proteomes" id="UP000295453"/>
    </source>
</evidence>
<name>A0A4R1BY58_9ACTN</name>
<reference evidence="2 3" key="1">
    <citation type="submission" date="2019-03" db="EMBL/GenBank/DDBJ databases">
        <authorList>
            <person name="Kim M.K.M."/>
        </authorList>
    </citation>
    <scope>NUCLEOTIDE SEQUENCE [LARGE SCALE GENOMIC DNA]</scope>
    <source>
        <strain evidence="2 3">18JY15-6</strain>
    </source>
</reference>
<keyword evidence="3" id="KW-1185">Reference proteome</keyword>